<proteinExistence type="predicted"/>
<reference evidence="1 2" key="1">
    <citation type="journal article" date="2020" name="Mol. Biol. Evol.">
        <title>Life and death of selfish genes: comparative genomics reveals the dynamic evolution of cytoplasmic incompatibility.</title>
        <authorList>
            <person name="Martinez J."/>
            <person name="Klasson L."/>
            <person name="Welch J."/>
            <person name="Jiggins F.M."/>
        </authorList>
    </citation>
    <scope>NUCLEOTIDE SEQUENCE [LARGE SCALE GENOMIC DNA]</scope>
    <source>
        <strain evidence="1">WNik</strain>
    </source>
</reference>
<evidence type="ECO:0000313" key="2">
    <source>
        <dbReference type="Proteomes" id="UP000515596"/>
    </source>
</evidence>
<protein>
    <submittedName>
        <fullName evidence="1">Uncharacterized protein</fullName>
    </submittedName>
</protein>
<gene>
    <name evidence="1" type="ORF">HC356_05770</name>
</gene>
<dbReference type="RefSeq" id="WP_182183361.1">
    <property type="nucleotide sequence ID" value="NZ_CP050530.1"/>
</dbReference>
<dbReference type="AlphaFoldDB" id="A0A7G5CE25"/>
<organism evidence="1 2">
    <name type="scientific">Wolbachia pipientis</name>
    <dbReference type="NCBI Taxonomy" id="955"/>
    <lineage>
        <taxon>Bacteria</taxon>
        <taxon>Pseudomonadati</taxon>
        <taxon>Pseudomonadota</taxon>
        <taxon>Alphaproteobacteria</taxon>
        <taxon>Rickettsiales</taxon>
        <taxon>Anaplasmataceae</taxon>
        <taxon>Wolbachieae</taxon>
        <taxon>Wolbachia</taxon>
    </lineage>
</organism>
<sequence length="49" mass="5443">MNIVIEDIDDDVIPACDAGIQFFMQFHQKCCIVCSFIIKFSGSQCQALG</sequence>
<name>A0A7G5CE25_WOLPI</name>
<evidence type="ECO:0000313" key="1">
    <source>
        <dbReference type="EMBL" id="QMV47459.1"/>
    </source>
</evidence>
<dbReference type="Proteomes" id="UP000515596">
    <property type="component" value="Chromosome"/>
</dbReference>
<accession>A0A7G5CE25</accession>
<dbReference type="EMBL" id="CP050530">
    <property type="protein sequence ID" value="QMV47459.1"/>
    <property type="molecule type" value="Genomic_DNA"/>
</dbReference>